<dbReference type="Gene3D" id="4.10.240.10">
    <property type="entry name" value="Zn(2)-C6 fungal-type DNA-binding domain"/>
    <property type="match status" value="1"/>
</dbReference>
<dbReference type="Pfam" id="PF00172">
    <property type="entry name" value="Zn_clus"/>
    <property type="match status" value="1"/>
</dbReference>
<dbReference type="VEuPathDB" id="FungiDB:ASPCADRAFT_176596"/>
<evidence type="ECO:0000259" key="7">
    <source>
        <dbReference type="PROSITE" id="PS50048"/>
    </source>
</evidence>
<dbReference type="GO" id="GO:0000981">
    <property type="term" value="F:DNA-binding transcription factor activity, RNA polymerase II-specific"/>
    <property type="evidence" value="ECO:0007669"/>
    <property type="project" value="InterPro"/>
</dbReference>
<keyword evidence="4" id="KW-0238">DNA-binding</keyword>
<proteinExistence type="predicted"/>
<comment type="subcellular location">
    <subcellularLocation>
        <location evidence="1">Nucleus</location>
    </subcellularLocation>
</comment>
<dbReference type="InterPro" id="IPR001138">
    <property type="entry name" value="Zn2Cys6_DnaBD"/>
</dbReference>
<evidence type="ECO:0000256" key="4">
    <source>
        <dbReference type="ARBA" id="ARBA00023125"/>
    </source>
</evidence>
<evidence type="ECO:0000256" key="1">
    <source>
        <dbReference type="ARBA" id="ARBA00004123"/>
    </source>
</evidence>
<reference evidence="9" key="1">
    <citation type="journal article" date="2017" name="Genome Biol.">
        <title>Comparative genomics reveals high biological diversity and specific adaptations in the industrially and medically important fungal genus Aspergillus.</title>
        <authorList>
            <person name="de Vries R.P."/>
            <person name="Riley R."/>
            <person name="Wiebenga A."/>
            <person name="Aguilar-Osorio G."/>
            <person name="Amillis S."/>
            <person name="Uchima C.A."/>
            <person name="Anderluh G."/>
            <person name="Asadollahi M."/>
            <person name="Askin M."/>
            <person name="Barry K."/>
            <person name="Battaglia E."/>
            <person name="Bayram O."/>
            <person name="Benocci T."/>
            <person name="Braus-Stromeyer S.A."/>
            <person name="Caldana C."/>
            <person name="Canovas D."/>
            <person name="Cerqueira G.C."/>
            <person name="Chen F."/>
            <person name="Chen W."/>
            <person name="Choi C."/>
            <person name="Clum A."/>
            <person name="Dos Santos R.A."/>
            <person name="Damasio A.R."/>
            <person name="Diallinas G."/>
            <person name="Emri T."/>
            <person name="Fekete E."/>
            <person name="Flipphi M."/>
            <person name="Freyberg S."/>
            <person name="Gallo A."/>
            <person name="Gournas C."/>
            <person name="Habgood R."/>
            <person name="Hainaut M."/>
            <person name="Harispe M.L."/>
            <person name="Henrissat B."/>
            <person name="Hilden K.S."/>
            <person name="Hope R."/>
            <person name="Hossain A."/>
            <person name="Karabika E."/>
            <person name="Karaffa L."/>
            <person name="Karanyi Z."/>
            <person name="Krasevec N."/>
            <person name="Kuo A."/>
            <person name="Kusch H."/>
            <person name="LaButti K."/>
            <person name="Lagendijk E.L."/>
            <person name="Lapidus A."/>
            <person name="Levasseur A."/>
            <person name="Lindquist E."/>
            <person name="Lipzen A."/>
            <person name="Logrieco A.F."/>
            <person name="MacCabe A."/>
            <person name="Maekelae M.R."/>
            <person name="Malavazi I."/>
            <person name="Melin P."/>
            <person name="Meyer V."/>
            <person name="Mielnichuk N."/>
            <person name="Miskei M."/>
            <person name="Molnar A.P."/>
            <person name="Mule G."/>
            <person name="Ngan C.Y."/>
            <person name="Orejas M."/>
            <person name="Orosz E."/>
            <person name="Ouedraogo J.P."/>
            <person name="Overkamp K.M."/>
            <person name="Park H.-S."/>
            <person name="Perrone G."/>
            <person name="Piumi F."/>
            <person name="Punt P.J."/>
            <person name="Ram A.F."/>
            <person name="Ramon A."/>
            <person name="Rauscher S."/>
            <person name="Record E."/>
            <person name="Riano-Pachon D.M."/>
            <person name="Robert V."/>
            <person name="Roehrig J."/>
            <person name="Ruller R."/>
            <person name="Salamov A."/>
            <person name="Salih N.S."/>
            <person name="Samson R.A."/>
            <person name="Sandor E."/>
            <person name="Sanguinetti M."/>
            <person name="Schuetze T."/>
            <person name="Sepcic K."/>
            <person name="Shelest E."/>
            <person name="Sherlock G."/>
            <person name="Sophianopoulou V."/>
            <person name="Squina F.M."/>
            <person name="Sun H."/>
            <person name="Susca A."/>
            <person name="Todd R.B."/>
            <person name="Tsang A."/>
            <person name="Unkles S.E."/>
            <person name="van de Wiele N."/>
            <person name="van Rossen-Uffink D."/>
            <person name="Oliveira J.V."/>
            <person name="Vesth T.C."/>
            <person name="Visser J."/>
            <person name="Yu J.-H."/>
            <person name="Zhou M."/>
            <person name="Andersen M.R."/>
            <person name="Archer D.B."/>
            <person name="Baker S.E."/>
            <person name="Benoit I."/>
            <person name="Brakhage A.A."/>
            <person name="Braus G.H."/>
            <person name="Fischer R."/>
            <person name="Frisvad J.C."/>
            <person name="Goldman G.H."/>
            <person name="Houbraken J."/>
            <person name="Oakley B."/>
            <person name="Pocsi I."/>
            <person name="Scazzocchio C."/>
            <person name="Seiboth B."/>
            <person name="vanKuyk P.A."/>
            <person name="Wortman J."/>
            <person name="Dyer P.S."/>
            <person name="Grigoriev I.V."/>
        </authorList>
    </citation>
    <scope>NUCLEOTIDE SEQUENCE [LARGE SCALE GENOMIC DNA]</scope>
    <source>
        <strain evidence="9">ITEM 5010</strain>
    </source>
</reference>
<dbReference type="SMART" id="SM00066">
    <property type="entry name" value="GAL4"/>
    <property type="match status" value="1"/>
</dbReference>
<protein>
    <recommendedName>
        <fullName evidence="7">Zn(2)-C6 fungal-type domain-containing protein</fullName>
    </recommendedName>
</protein>
<evidence type="ECO:0000256" key="2">
    <source>
        <dbReference type="ARBA" id="ARBA00022723"/>
    </source>
</evidence>
<dbReference type="Pfam" id="PF04082">
    <property type="entry name" value="Fungal_trans"/>
    <property type="match status" value="1"/>
</dbReference>
<dbReference type="InterPro" id="IPR050613">
    <property type="entry name" value="Sec_Metabolite_Reg"/>
</dbReference>
<dbReference type="OMA" id="CVLMKFE"/>
<feature type="domain" description="Zn(2)-C6 fungal-type" evidence="7">
    <location>
        <begin position="19"/>
        <end position="48"/>
    </location>
</feature>
<dbReference type="GO" id="GO:0008270">
    <property type="term" value="F:zinc ion binding"/>
    <property type="evidence" value="ECO:0007669"/>
    <property type="project" value="InterPro"/>
</dbReference>
<gene>
    <name evidence="8" type="ORF">ASPCADRAFT_176596</name>
</gene>
<dbReference type="InterPro" id="IPR007219">
    <property type="entry name" value="XnlR_reg_dom"/>
</dbReference>
<dbReference type="GO" id="GO:0009893">
    <property type="term" value="P:positive regulation of metabolic process"/>
    <property type="evidence" value="ECO:0007669"/>
    <property type="project" value="UniProtKB-ARBA"/>
</dbReference>
<dbReference type="AlphaFoldDB" id="A0A1R3RBX0"/>
<evidence type="ECO:0000313" key="8">
    <source>
        <dbReference type="EMBL" id="OOF91978.1"/>
    </source>
</evidence>
<dbReference type="GO" id="GO:0003677">
    <property type="term" value="F:DNA binding"/>
    <property type="evidence" value="ECO:0007669"/>
    <property type="project" value="UniProtKB-KW"/>
</dbReference>
<dbReference type="PANTHER" id="PTHR31001">
    <property type="entry name" value="UNCHARACTERIZED TRANSCRIPTIONAL REGULATORY PROTEIN"/>
    <property type="match status" value="1"/>
</dbReference>
<dbReference type="GO" id="GO:0006351">
    <property type="term" value="P:DNA-templated transcription"/>
    <property type="evidence" value="ECO:0007669"/>
    <property type="project" value="InterPro"/>
</dbReference>
<dbReference type="CDD" id="cd12148">
    <property type="entry name" value="fungal_TF_MHR"/>
    <property type="match status" value="1"/>
</dbReference>
<evidence type="ECO:0000313" key="9">
    <source>
        <dbReference type="Proteomes" id="UP000188318"/>
    </source>
</evidence>
<dbReference type="OrthoDB" id="2269373at2759"/>
<dbReference type="PROSITE" id="PS00463">
    <property type="entry name" value="ZN2_CY6_FUNGAL_1"/>
    <property type="match status" value="1"/>
</dbReference>
<keyword evidence="9" id="KW-1185">Reference proteome</keyword>
<dbReference type="STRING" id="602072.A0A1R3RBX0"/>
<sequence length="631" mass="72339">MSLAPPPTVSQELNRQRLACSLCSRRKVKCDKGDPCSNCHKAGAKCLYEAPTPTRPRKRAADEELLTRIARYEDLLREHNIDFEPHTPTWIYSNLGVPDATDAEEMEAHKELCLWSTLQPELQYPPIQTLRHADDLPSYPIISLQHILSEDHPGLHKLHPEPRHIYRFWQIFVERVNPMTKIVHVPTLQQRVLDASWDPVSASKSLTAILFAVYTIAVASISSDKCQVWFGETRGSLLARYSDATLRALMAADFLTTSDLEVVQALGLFLFSNPRSELSTTLTATAVRIVEKMGLHQESTGPKISFFEEEMRLRLWWQLRGLDARSRIASIPGIKKPPPPAELGNIRLPLNVNDADLHPNMTEPPLEHNGSTEMMCVLMKLEVSNWCRYSPNAVKLFKNVLQNQVGDKRSIKLQSRVIDELEAIYHEKYFRNSDKRIPLHRLTRNLANISIARLRFAIYHPRARATKKNTDVHITPKESDILFESALTWVEAIADVRSCNAVSPHLFAHMTTDSHLDAYIYIISELRHRRTGERVDQAWNLVERLYKEHPTLINDTNEFFVVLGNLTLDAWGARNVSETPPYIQLLWDVRQYEPPASGYLHPNSNPNDLDGLRLEDDKEFNWVYWSDLLHL</sequence>
<organism evidence="8 9">
    <name type="scientific">Aspergillus carbonarius (strain ITEM 5010)</name>
    <dbReference type="NCBI Taxonomy" id="602072"/>
    <lineage>
        <taxon>Eukaryota</taxon>
        <taxon>Fungi</taxon>
        <taxon>Dikarya</taxon>
        <taxon>Ascomycota</taxon>
        <taxon>Pezizomycotina</taxon>
        <taxon>Eurotiomycetes</taxon>
        <taxon>Eurotiomycetidae</taxon>
        <taxon>Eurotiales</taxon>
        <taxon>Aspergillaceae</taxon>
        <taxon>Aspergillus</taxon>
        <taxon>Aspergillus subgen. Circumdati</taxon>
    </lineage>
</organism>
<dbReference type="SUPFAM" id="SSF57701">
    <property type="entry name" value="Zn2/Cys6 DNA-binding domain"/>
    <property type="match status" value="1"/>
</dbReference>
<dbReference type="CDD" id="cd00067">
    <property type="entry name" value="GAL4"/>
    <property type="match status" value="1"/>
</dbReference>
<dbReference type="PROSITE" id="PS50048">
    <property type="entry name" value="ZN2_CY6_FUNGAL_2"/>
    <property type="match status" value="1"/>
</dbReference>
<keyword evidence="3" id="KW-0805">Transcription regulation</keyword>
<dbReference type="EMBL" id="KV907509">
    <property type="protein sequence ID" value="OOF91978.1"/>
    <property type="molecule type" value="Genomic_DNA"/>
</dbReference>
<accession>A0A1R3RBX0</accession>
<evidence type="ECO:0000256" key="6">
    <source>
        <dbReference type="ARBA" id="ARBA00023242"/>
    </source>
</evidence>
<name>A0A1R3RBX0_ASPC5</name>
<dbReference type="Proteomes" id="UP000188318">
    <property type="component" value="Unassembled WGS sequence"/>
</dbReference>
<evidence type="ECO:0000256" key="3">
    <source>
        <dbReference type="ARBA" id="ARBA00023015"/>
    </source>
</evidence>
<dbReference type="PANTHER" id="PTHR31001:SF85">
    <property type="entry name" value="ZN(II)2CYS6 TRANSCRIPTION FACTOR (EUROFUNG)"/>
    <property type="match status" value="1"/>
</dbReference>
<dbReference type="InterPro" id="IPR036864">
    <property type="entry name" value="Zn2-C6_fun-type_DNA-bd_sf"/>
</dbReference>
<dbReference type="GO" id="GO:0005634">
    <property type="term" value="C:nucleus"/>
    <property type="evidence" value="ECO:0007669"/>
    <property type="project" value="UniProtKB-SubCell"/>
</dbReference>
<keyword evidence="5" id="KW-0804">Transcription</keyword>
<keyword evidence="6" id="KW-0539">Nucleus</keyword>
<keyword evidence="2" id="KW-0479">Metal-binding</keyword>
<evidence type="ECO:0000256" key="5">
    <source>
        <dbReference type="ARBA" id="ARBA00023163"/>
    </source>
</evidence>